<comment type="caution">
    <text evidence="11">The sequence shown here is derived from an EMBL/GenBank/DDBJ whole genome shotgun (WGS) entry which is preliminary data.</text>
</comment>
<dbReference type="EMBL" id="QYBB01000051">
    <property type="protein sequence ID" value="RYC29463.1"/>
    <property type="molecule type" value="Genomic_DNA"/>
</dbReference>
<dbReference type="SUPFAM" id="SSF52540">
    <property type="entry name" value="P-loop containing nucleoside triphosphate hydrolases"/>
    <property type="match status" value="1"/>
</dbReference>
<dbReference type="OrthoDB" id="230260at2"/>
<keyword evidence="4" id="KW-0547">Nucleotide-binding</keyword>
<dbReference type="GO" id="GO:0005886">
    <property type="term" value="C:plasma membrane"/>
    <property type="evidence" value="ECO:0007669"/>
    <property type="project" value="UniProtKB-SubCell"/>
</dbReference>
<dbReference type="Gene3D" id="3.40.50.300">
    <property type="entry name" value="P-loop containing nucleotide triphosphate hydrolases"/>
    <property type="match status" value="1"/>
</dbReference>
<evidence type="ECO:0000256" key="2">
    <source>
        <dbReference type="ARBA" id="ARBA00022475"/>
    </source>
</evidence>
<dbReference type="PANTHER" id="PTHR32309:SF31">
    <property type="entry name" value="CAPSULAR EXOPOLYSACCHARIDE FAMILY"/>
    <property type="match status" value="1"/>
</dbReference>
<keyword evidence="3 9" id="KW-0812">Transmembrane</keyword>
<keyword evidence="6 9" id="KW-1133">Transmembrane helix</keyword>
<keyword evidence="2" id="KW-1003">Cell membrane</keyword>
<dbReference type="Proteomes" id="UP000290759">
    <property type="component" value="Unassembled WGS sequence"/>
</dbReference>
<sequence length="548" mass="56337">MNTHQNGFFDQRAVPPSSSSAAIDEGPMVIMAGVAAAARRRAVPLAAWVLLCLAAAAWYLHVTPPSYTATATMILDPKRAATPMGETAAAVLPPVLDSAAAESQIQVIRSERLLSSVFDALDLADAPSLRPGPPGLKARVVDAVAGLFRAPHSAVDDKAARDAAAFDAFTGRVGARRIGQSYVVEVAYTSGDPTEARRLANAVVSGYLGQQVSFKLAAAQNGAEYLQGRVKALGDEVRVANAGILAGTVPATLLPDADARVIGAALEPLGRSAPKSGLVVGFAAVFGLLFGLFAVAVLNGLDRRVRSTDQLERATGLPCLGSIPDIRRRKGFAKRPLGEMARLARREPDGRFAAAMRDTRTSILLALEGKRGHALGVTSWAEGAGRSLVAANLAGVVALSGSPVTLVDADIHRADGGLTALGTPVARSLTESLLDPTGATPPDTVRFDEHLGLVPARSAGGAGGFDAYLGAPGLPRLVEGWRTQGDVVVDLPALASGGDARAAAARLDGVVIVVEAGRTTTDDVERAVNALSRAGATVVGTILNRAVG</sequence>
<dbReference type="InterPro" id="IPR005702">
    <property type="entry name" value="Wzc-like_C"/>
</dbReference>
<evidence type="ECO:0000259" key="10">
    <source>
        <dbReference type="Pfam" id="PF02706"/>
    </source>
</evidence>
<dbReference type="InterPro" id="IPR027417">
    <property type="entry name" value="P-loop_NTPase"/>
</dbReference>
<dbReference type="InterPro" id="IPR003856">
    <property type="entry name" value="LPS_length_determ_N"/>
</dbReference>
<accession>A0A4Q2TZB3</accession>
<gene>
    <name evidence="11" type="ORF">D3273_23785</name>
</gene>
<evidence type="ECO:0000256" key="3">
    <source>
        <dbReference type="ARBA" id="ARBA00022692"/>
    </source>
</evidence>
<feature type="domain" description="Polysaccharide chain length determinant N-terminal" evidence="10">
    <location>
        <begin position="39"/>
        <end position="120"/>
    </location>
</feature>
<dbReference type="InterPro" id="IPR050445">
    <property type="entry name" value="Bact_polysacc_biosynth/exp"/>
</dbReference>
<reference evidence="11 12" key="2">
    <citation type="submission" date="2019-02" db="EMBL/GenBank/DDBJ databases">
        <title>'Lichenibacterium ramalinii' gen. nov. sp. nov., 'Lichenibacterium minor' gen. nov. sp. nov.</title>
        <authorList>
            <person name="Pankratov T."/>
        </authorList>
    </citation>
    <scope>NUCLEOTIDE SEQUENCE [LARGE SCALE GENOMIC DNA]</scope>
    <source>
        <strain evidence="11 12">RmlP026</strain>
    </source>
</reference>
<dbReference type="PANTHER" id="PTHR32309">
    <property type="entry name" value="TYROSINE-PROTEIN KINASE"/>
    <property type="match status" value="1"/>
</dbReference>
<dbReference type="GO" id="GO:0004713">
    <property type="term" value="F:protein tyrosine kinase activity"/>
    <property type="evidence" value="ECO:0007669"/>
    <property type="project" value="TreeGrafter"/>
</dbReference>
<evidence type="ECO:0000256" key="5">
    <source>
        <dbReference type="ARBA" id="ARBA00022840"/>
    </source>
</evidence>
<dbReference type="RefSeq" id="WP_129229428.1">
    <property type="nucleotide sequence ID" value="NZ_QYBB01000051.1"/>
</dbReference>
<comment type="subcellular location">
    <subcellularLocation>
        <location evidence="1">Cell membrane</location>
        <topology evidence="1">Multi-pass membrane protein</topology>
    </subcellularLocation>
</comment>
<evidence type="ECO:0000313" key="12">
    <source>
        <dbReference type="Proteomes" id="UP000290759"/>
    </source>
</evidence>
<evidence type="ECO:0000256" key="8">
    <source>
        <dbReference type="SAM" id="MobiDB-lite"/>
    </source>
</evidence>
<feature type="transmembrane region" description="Helical" evidence="9">
    <location>
        <begin position="42"/>
        <end position="60"/>
    </location>
</feature>
<evidence type="ECO:0000256" key="6">
    <source>
        <dbReference type="ARBA" id="ARBA00022989"/>
    </source>
</evidence>
<dbReference type="Pfam" id="PF02706">
    <property type="entry name" value="Wzz"/>
    <property type="match status" value="1"/>
</dbReference>
<evidence type="ECO:0000256" key="4">
    <source>
        <dbReference type="ARBA" id="ARBA00022741"/>
    </source>
</evidence>
<dbReference type="CDD" id="cd05387">
    <property type="entry name" value="BY-kinase"/>
    <property type="match status" value="1"/>
</dbReference>
<dbReference type="AlphaFoldDB" id="A0A4Q2TZB3"/>
<organism evidence="11 12">
    <name type="scientific">Lichenibacterium minor</name>
    <dbReference type="NCBI Taxonomy" id="2316528"/>
    <lineage>
        <taxon>Bacteria</taxon>
        <taxon>Pseudomonadati</taxon>
        <taxon>Pseudomonadota</taxon>
        <taxon>Alphaproteobacteria</taxon>
        <taxon>Hyphomicrobiales</taxon>
        <taxon>Lichenihabitantaceae</taxon>
        <taxon>Lichenibacterium</taxon>
    </lineage>
</organism>
<proteinExistence type="predicted"/>
<reference evidence="11 12" key="1">
    <citation type="submission" date="2018-12" db="EMBL/GenBank/DDBJ databases">
        <authorList>
            <person name="Grouzdev D.S."/>
            <person name="Krutkina M.S."/>
        </authorList>
    </citation>
    <scope>NUCLEOTIDE SEQUENCE [LARGE SCALE GENOMIC DNA]</scope>
    <source>
        <strain evidence="11 12">RmlP026</strain>
    </source>
</reference>
<keyword evidence="12" id="KW-1185">Reference proteome</keyword>
<protein>
    <submittedName>
        <fullName evidence="11">Lipopolysaccharide biosynthesis protein</fullName>
    </submittedName>
</protein>
<evidence type="ECO:0000256" key="9">
    <source>
        <dbReference type="SAM" id="Phobius"/>
    </source>
</evidence>
<evidence type="ECO:0000256" key="7">
    <source>
        <dbReference type="ARBA" id="ARBA00023136"/>
    </source>
</evidence>
<keyword evidence="7 9" id="KW-0472">Membrane</keyword>
<name>A0A4Q2TZB3_9HYPH</name>
<keyword evidence="5" id="KW-0067">ATP-binding</keyword>
<feature type="region of interest" description="Disordered" evidence="8">
    <location>
        <begin position="1"/>
        <end position="20"/>
    </location>
</feature>
<evidence type="ECO:0000313" key="11">
    <source>
        <dbReference type="EMBL" id="RYC29463.1"/>
    </source>
</evidence>
<feature type="transmembrane region" description="Helical" evidence="9">
    <location>
        <begin position="278"/>
        <end position="301"/>
    </location>
</feature>
<evidence type="ECO:0000256" key="1">
    <source>
        <dbReference type="ARBA" id="ARBA00004651"/>
    </source>
</evidence>